<dbReference type="GeneID" id="40832368"/>
<evidence type="ECO:0000313" key="3">
    <source>
        <dbReference type="Proteomes" id="UP000199063"/>
    </source>
</evidence>
<dbReference type="AlphaFoldDB" id="A0A1G9YP32"/>
<evidence type="ECO:0000259" key="1">
    <source>
        <dbReference type="PROSITE" id="PS51819"/>
    </source>
</evidence>
<proteinExistence type="predicted"/>
<name>A0A1G9YP32_9ACTN</name>
<accession>A0A1G9YP32</accession>
<dbReference type="Pfam" id="PF00903">
    <property type="entry name" value="Glyoxalase"/>
    <property type="match status" value="1"/>
</dbReference>
<dbReference type="InterPro" id="IPR029068">
    <property type="entry name" value="Glyas_Bleomycin-R_OHBP_Dase"/>
</dbReference>
<dbReference type="SUPFAM" id="SSF54593">
    <property type="entry name" value="Glyoxalase/Bleomycin resistance protein/Dihydroxybiphenyl dioxygenase"/>
    <property type="match status" value="1"/>
</dbReference>
<reference evidence="3" key="1">
    <citation type="submission" date="2016-10" db="EMBL/GenBank/DDBJ databases">
        <authorList>
            <person name="Varghese N."/>
            <person name="Submissions S."/>
        </authorList>
    </citation>
    <scope>NUCLEOTIDE SEQUENCE [LARGE SCALE GENOMIC DNA]</scope>
    <source>
        <strain evidence="3">CGMCC 4.7042</strain>
    </source>
</reference>
<dbReference type="EMBL" id="FNHI01000019">
    <property type="protein sequence ID" value="SDN10959.1"/>
    <property type="molecule type" value="Genomic_DNA"/>
</dbReference>
<sequence length="157" mass="16708">MDLKLEVVILPVSDVDRAKAFYETAGFRLDLDAAPSDEWRSVHLTPPGSECSIMFGTGLTNAAPGSTQGLYLVVSDIEGARAELVARGIEVSEVFHDAGGILYHGHEAGDTTHGLAGQERIAGPHPDRASYGSYATFSDPDGNGWVLQEVTQRAPGR</sequence>
<dbReference type="Gene3D" id="3.10.180.10">
    <property type="entry name" value="2,3-Dihydroxybiphenyl 1,2-Dioxygenase, domain 1"/>
    <property type="match status" value="1"/>
</dbReference>
<dbReference type="InterPro" id="IPR004360">
    <property type="entry name" value="Glyas_Fos-R_dOase_dom"/>
</dbReference>
<gene>
    <name evidence="2" type="ORF">SAMN05444921_11958</name>
</gene>
<organism evidence="2 3">
    <name type="scientific">Streptomyces wuyuanensis</name>
    <dbReference type="NCBI Taxonomy" id="1196353"/>
    <lineage>
        <taxon>Bacteria</taxon>
        <taxon>Bacillati</taxon>
        <taxon>Actinomycetota</taxon>
        <taxon>Actinomycetes</taxon>
        <taxon>Kitasatosporales</taxon>
        <taxon>Streptomycetaceae</taxon>
        <taxon>Streptomyces</taxon>
    </lineage>
</organism>
<dbReference type="OrthoDB" id="485032at2"/>
<dbReference type="Proteomes" id="UP000199063">
    <property type="component" value="Unassembled WGS sequence"/>
</dbReference>
<evidence type="ECO:0000313" key="2">
    <source>
        <dbReference type="EMBL" id="SDN10959.1"/>
    </source>
</evidence>
<dbReference type="PROSITE" id="PS51819">
    <property type="entry name" value="VOC"/>
    <property type="match status" value="1"/>
</dbReference>
<keyword evidence="3" id="KW-1185">Reference proteome</keyword>
<feature type="domain" description="VOC" evidence="1">
    <location>
        <begin position="4"/>
        <end position="150"/>
    </location>
</feature>
<dbReference type="RefSeq" id="WP_093658804.1">
    <property type="nucleotide sequence ID" value="NZ_FNHI01000019.1"/>
</dbReference>
<dbReference type="STRING" id="1196353.SAMN05444921_11958"/>
<protein>
    <recommendedName>
        <fullName evidence="1">VOC domain-containing protein</fullName>
    </recommendedName>
</protein>
<dbReference type="InterPro" id="IPR037523">
    <property type="entry name" value="VOC_core"/>
</dbReference>